<dbReference type="Proteomes" id="UP000276133">
    <property type="component" value="Unassembled WGS sequence"/>
</dbReference>
<organism evidence="1 2">
    <name type="scientific">Brachionus plicatilis</name>
    <name type="common">Marine rotifer</name>
    <name type="synonym">Brachionus muelleri</name>
    <dbReference type="NCBI Taxonomy" id="10195"/>
    <lineage>
        <taxon>Eukaryota</taxon>
        <taxon>Metazoa</taxon>
        <taxon>Spiralia</taxon>
        <taxon>Gnathifera</taxon>
        <taxon>Rotifera</taxon>
        <taxon>Eurotatoria</taxon>
        <taxon>Monogononta</taxon>
        <taxon>Pseudotrocha</taxon>
        <taxon>Ploima</taxon>
        <taxon>Brachionidae</taxon>
        <taxon>Brachionus</taxon>
    </lineage>
</organism>
<reference evidence="1 2" key="1">
    <citation type="journal article" date="2018" name="Sci. Rep.">
        <title>Genomic signatures of local adaptation to the degree of environmental predictability in rotifers.</title>
        <authorList>
            <person name="Franch-Gras L."/>
            <person name="Hahn C."/>
            <person name="Garcia-Roger E.M."/>
            <person name="Carmona M.J."/>
            <person name="Serra M."/>
            <person name="Gomez A."/>
        </authorList>
    </citation>
    <scope>NUCLEOTIDE SEQUENCE [LARGE SCALE GENOMIC DNA]</scope>
    <source>
        <strain evidence="1">HYR1</strain>
    </source>
</reference>
<gene>
    <name evidence="1" type="ORF">BpHYR1_016158</name>
</gene>
<name>A0A3M7RP89_BRAPC</name>
<keyword evidence="2" id="KW-1185">Reference proteome</keyword>
<evidence type="ECO:0000313" key="2">
    <source>
        <dbReference type="Proteomes" id="UP000276133"/>
    </source>
</evidence>
<dbReference type="EMBL" id="REGN01002937">
    <property type="protein sequence ID" value="RNA25362.1"/>
    <property type="molecule type" value="Genomic_DNA"/>
</dbReference>
<comment type="caution">
    <text evidence="1">The sequence shown here is derived from an EMBL/GenBank/DDBJ whole genome shotgun (WGS) entry which is preliminary data.</text>
</comment>
<evidence type="ECO:0000313" key="1">
    <source>
        <dbReference type="EMBL" id="RNA25362.1"/>
    </source>
</evidence>
<sequence length="97" mass="11148">MSSIEILTDSKIGSDHAPVMCTFGFNKDFRLDLTEAEPRFNFTKADWASANGAIPKFAATTLKSYPKFTLTFDLIKFRRKIKKRKKKLKKNSEELKV</sequence>
<protein>
    <submittedName>
        <fullName evidence="1">Uncharacterized protein</fullName>
    </submittedName>
</protein>
<proteinExistence type="predicted"/>
<dbReference type="AlphaFoldDB" id="A0A3M7RP89"/>
<accession>A0A3M7RP89</accession>